<evidence type="ECO:0000256" key="1">
    <source>
        <dbReference type="SAM" id="MobiDB-lite"/>
    </source>
</evidence>
<evidence type="ECO:0000313" key="2">
    <source>
        <dbReference type="EMBL" id="CAD8974161.1"/>
    </source>
</evidence>
<accession>A0A6T8GKA2</accession>
<protein>
    <submittedName>
        <fullName evidence="2">Uncharacterized protein</fullName>
    </submittedName>
</protein>
<dbReference type="AlphaFoldDB" id="A0A6T8GKA2"/>
<dbReference type="Pfam" id="PF03357">
    <property type="entry name" value="Snf7"/>
    <property type="match status" value="1"/>
</dbReference>
<organism evidence="2">
    <name type="scientific">Hemiselmis andersenii</name>
    <name type="common">Cryptophyte alga</name>
    <dbReference type="NCBI Taxonomy" id="464988"/>
    <lineage>
        <taxon>Eukaryota</taxon>
        <taxon>Cryptophyceae</taxon>
        <taxon>Cryptomonadales</taxon>
        <taxon>Hemiselmidaceae</taxon>
        <taxon>Hemiselmis</taxon>
    </lineage>
</organism>
<sequence>MSFLFGQKKKDPKEVMRENQRALKKTEREIEREGMQMKRQEQQILNDIKKAAKEGNMAVAKTLAKQLVRVREHSTRTTVMKAQVKGVGASMSVAASQGKMVESMGSAGVAIGAMNKQMDPMAMAKVINEFTQEGDKMEAKQELMDDALDGIFDDDGMEEEADEVTQQVLEELNLDQMGRMGVVSKGKLPVKEAVAEKAEEDEDAALEARLAALRS</sequence>
<dbReference type="PANTHER" id="PTHR10476">
    <property type="entry name" value="CHARGED MULTIVESICULAR BODY PROTEIN"/>
    <property type="match status" value="1"/>
</dbReference>
<dbReference type="EMBL" id="HBFX01041859">
    <property type="protein sequence ID" value="CAD8974161.1"/>
    <property type="molecule type" value="Transcribed_RNA"/>
</dbReference>
<dbReference type="Gene3D" id="6.10.140.1230">
    <property type="match status" value="1"/>
</dbReference>
<feature type="region of interest" description="Disordered" evidence="1">
    <location>
        <begin position="1"/>
        <end position="23"/>
    </location>
</feature>
<proteinExistence type="predicted"/>
<feature type="compositionally biased region" description="Basic and acidic residues" evidence="1">
    <location>
        <begin position="8"/>
        <end position="23"/>
    </location>
</feature>
<name>A0A6T8GKA2_HEMAN</name>
<dbReference type="GO" id="GO:0007034">
    <property type="term" value="P:vacuolar transport"/>
    <property type="evidence" value="ECO:0007669"/>
    <property type="project" value="InterPro"/>
</dbReference>
<reference evidence="2" key="1">
    <citation type="submission" date="2021-01" db="EMBL/GenBank/DDBJ databases">
        <authorList>
            <person name="Corre E."/>
            <person name="Pelletier E."/>
            <person name="Niang G."/>
            <person name="Scheremetjew M."/>
            <person name="Finn R."/>
            <person name="Kale V."/>
            <person name="Holt S."/>
            <person name="Cochrane G."/>
            <person name="Meng A."/>
            <person name="Brown T."/>
            <person name="Cohen L."/>
        </authorList>
    </citation>
    <scope>NUCLEOTIDE SEQUENCE</scope>
    <source>
        <strain evidence="2">CCMP644</strain>
    </source>
</reference>
<gene>
    <name evidence="2" type="ORF">HAND00432_LOCUS25163</name>
</gene>
<dbReference type="InterPro" id="IPR005024">
    <property type="entry name" value="Snf7_fam"/>
</dbReference>